<name>A0A0K8QN85_9GAMM</name>
<evidence type="ECO:0000313" key="3">
    <source>
        <dbReference type="EMBL" id="GAN43554.1"/>
    </source>
</evidence>
<feature type="domain" description="eCIS core" evidence="2">
    <location>
        <begin position="1"/>
        <end position="68"/>
    </location>
</feature>
<evidence type="ECO:0000313" key="4">
    <source>
        <dbReference type="EMBL" id="GAP66344.1"/>
    </source>
</evidence>
<accession>A0A0K8QN85</accession>
<dbReference type="InterPro" id="IPR025295">
    <property type="entry name" value="eCIS_core_dom"/>
</dbReference>
<dbReference type="HOGENOM" id="CLU_472353_0_0_6"/>
<dbReference type="AlphaFoldDB" id="A0A0K8QN85"/>
<dbReference type="Proteomes" id="UP000253740">
    <property type="component" value="Unassembled WGS sequence"/>
</dbReference>
<protein>
    <recommendedName>
        <fullName evidence="2">eCIS core domain-containing protein</fullName>
    </recommendedName>
</protein>
<feature type="compositionally biased region" description="Pro residues" evidence="1">
    <location>
        <begin position="139"/>
        <end position="149"/>
    </location>
</feature>
<feature type="compositionally biased region" description="Polar residues" evidence="1">
    <location>
        <begin position="123"/>
        <end position="136"/>
    </location>
</feature>
<evidence type="ECO:0000256" key="1">
    <source>
        <dbReference type="SAM" id="MobiDB-lite"/>
    </source>
</evidence>
<proteinExistence type="predicted"/>
<dbReference type="EMBL" id="DF952378">
    <property type="protein sequence ID" value="GAN43554.1"/>
    <property type="molecule type" value="Genomic_DNA"/>
</dbReference>
<keyword evidence="5" id="KW-1185">Reference proteome</keyword>
<feature type="region of interest" description="Disordered" evidence="1">
    <location>
        <begin position="112"/>
        <end position="152"/>
    </location>
</feature>
<dbReference type="STRING" id="1475481.GCA_000953855_01682"/>
<reference evidence="4" key="2">
    <citation type="submission" date="2015-08" db="EMBL/GenBank/DDBJ databases">
        <title>Complete DNA Sequence of Pseudomonas syringae pv. actinidiae, the Causal Agent of Kiwifruit Canker Disease.</title>
        <authorList>
            <person name="Rikkerink E.H.A."/>
            <person name="Fineran P.C."/>
        </authorList>
    </citation>
    <scope>NUCLEOTIDE SEQUENCE</scope>
    <source>
        <strain evidence="4">SkMP5</strain>
    </source>
</reference>
<evidence type="ECO:0000313" key="5">
    <source>
        <dbReference type="Proteomes" id="UP000253740"/>
    </source>
</evidence>
<gene>
    <name evidence="3" type="ORF">MBSD_0058</name>
    <name evidence="4" type="ORF">MBSD_n1651</name>
</gene>
<reference evidence="3" key="1">
    <citation type="submission" date="2015-03" db="EMBL/GenBank/DDBJ databases">
        <title>Draft genome sequence of Mizugakiibacter sediminis skMP5.</title>
        <authorList>
            <person name="Watanabe T."/>
            <person name="Kojima H."/>
            <person name="Fukui M."/>
        </authorList>
    </citation>
    <scope>NUCLEOTIDE SEQUENCE</scope>
    <source>
        <strain evidence="3">SkMP5</strain>
    </source>
</reference>
<dbReference type="Pfam" id="PF13699">
    <property type="entry name" value="eCIS_core"/>
    <property type="match status" value="1"/>
</dbReference>
<sequence length="577" mass="62046">METRFGHDFSGVRVHADARAAASARALGARAYTVGQHVVFGAEAIATGGPDEHVLAHELVHTLQQRGGDASATTLGAPGDAAEREADMLSARAMRGPADAPLQVRTHTPGVLRRLPLPDAGTQPRSTMASRPTASTLPPAMPHAPPRGPNPADCLEPLCAAAERRPVPASDAAAIRRVDAWEQGALACLQRGAAASNASHQAAIVANEQSEIRAAADDLRAALPALGHSPRRYLDFLDIVRETCSRKAQEVRVEFRYNVVFDNPPATSPAWGYGDADWPSVEDALSALPESATWANPQLITFARAGCHPQDLNAAGQCVGHGAAGGTGMVGGETDPGTGRITVYDAGVGAQPYSRSASLRLPATQQTLRHEVGHVIDAQIPRAERERFFRDILPWYDYPWAWISSPAGRPANWQAERDRLRGALGVDEAGLDRWLAALRPNASVVVRGITYTRDAAGGGGATLFLTAMDASRLPTGREFEYARSSRGEYIAELYALAVSRPDFLYGAIPQAQSEWLKRVVFRTPATADAWARELAIVDAVPPDLMERLLRTYTWEQARPIIDEVMRRQPLPGGARRV</sequence>
<evidence type="ECO:0000259" key="2">
    <source>
        <dbReference type="Pfam" id="PF13699"/>
    </source>
</evidence>
<dbReference type="EMBL" id="DF970199">
    <property type="protein sequence ID" value="GAP66344.1"/>
    <property type="molecule type" value="Genomic_DNA"/>
</dbReference>
<organism evidence="4">
    <name type="scientific">Mizugakiibacter sediminis</name>
    <dbReference type="NCBI Taxonomy" id="1475481"/>
    <lineage>
        <taxon>Bacteria</taxon>
        <taxon>Pseudomonadati</taxon>
        <taxon>Pseudomonadota</taxon>
        <taxon>Gammaproteobacteria</taxon>
        <taxon>Lysobacterales</taxon>
        <taxon>Rhodanobacteraceae</taxon>
        <taxon>Mizugakiibacter</taxon>
    </lineage>
</organism>